<proteinExistence type="predicted"/>
<accession>H1Z2M4</accession>
<dbReference type="EMBL" id="CM001436">
    <property type="protein sequence ID" value="EHQ36427.1"/>
    <property type="molecule type" value="Genomic_DNA"/>
</dbReference>
<protein>
    <recommendedName>
        <fullName evidence="1">DUF4435 domain-containing protein</fullName>
    </recommendedName>
</protein>
<keyword evidence="3" id="KW-1185">Reference proteome</keyword>
<feature type="domain" description="DUF4435" evidence="1">
    <location>
        <begin position="44"/>
        <end position="268"/>
    </location>
</feature>
<dbReference type="AlphaFoldDB" id="H1Z2M4"/>
<dbReference type="STRING" id="937775.Metlim_2376"/>
<sequence length="340" mass="39856">MIKGRRRPGRYGESYRLEEIWADPEEIGGTIMKMERNYPGLKSKIFILTEGPGDYEFYSRFFNCELSEIRFANSKENVIKIIDSLSDRLKEDAESSVIGIVDRDFSFFMPDGTEERENVFMTDTHDIETMIISDELIGRVLEYYRKHSAGGEFQRNMTIGLRKESILSSIVRCSVLIGLSLYVNQKYGFNMTFKHINCKKKNLFLEFTDPVTFRCDEDKLLSLISGRNKAKYEDFMAALSVEKAKNPDYFDHPMQLCRGHDLMCALLADINVNYPQMDGRKVLLRDLERLFRNLYDRNEFYRTELFHSLEKWSEDNISEMSKSLFDRSKNHQSMMAAERC</sequence>
<name>H1Z2M4_9EURY</name>
<dbReference type="InParanoid" id="H1Z2M4"/>
<evidence type="ECO:0000313" key="2">
    <source>
        <dbReference type="EMBL" id="EHQ36427.1"/>
    </source>
</evidence>
<gene>
    <name evidence="2" type="ORF">Metlim_2376</name>
</gene>
<dbReference type="OrthoDB" id="53018at2157"/>
<dbReference type="RefSeq" id="WP_004078688.1">
    <property type="nucleotide sequence ID" value="NZ_CM001436.1"/>
</dbReference>
<dbReference type="HOGENOM" id="CLU_078431_0_0_2"/>
<evidence type="ECO:0000313" key="3">
    <source>
        <dbReference type="Proteomes" id="UP000005741"/>
    </source>
</evidence>
<organism evidence="2 3">
    <name type="scientific">Methanoplanus limicola DSM 2279</name>
    <dbReference type="NCBI Taxonomy" id="937775"/>
    <lineage>
        <taxon>Archaea</taxon>
        <taxon>Methanobacteriati</taxon>
        <taxon>Methanobacteriota</taxon>
        <taxon>Stenosarchaea group</taxon>
        <taxon>Methanomicrobia</taxon>
        <taxon>Methanomicrobiales</taxon>
        <taxon>Methanomicrobiaceae</taxon>
        <taxon>Methanoplanus</taxon>
    </lineage>
</organism>
<dbReference type="InterPro" id="IPR029492">
    <property type="entry name" value="DUF4435"/>
</dbReference>
<dbReference type="Pfam" id="PF14491">
    <property type="entry name" value="DUF4435"/>
    <property type="match status" value="1"/>
</dbReference>
<dbReference type="Proteomes" id="UP000005741">
    <property type="component" value="Chromosome"/>
</dbReference>
<evidence type="ECO:0000259" key="1">
    <source>
        <dbReference type="Pfam" id="PF14491"/>
    </source>
</evidence>
<reference evidence="2 3" key="1">
    <citation type="submission" date="2011-10" db="EMBL/GenBank/DDBJ databases">
        <title>The Improved High-Quality Draft genome of Methanoplanus limicola DSM 2279.</title>
        <authorList>
            <consortium name="US DOE Joint Genome Institute (JGI-PGF)"/>
            <person name="Lucas S."/>
            <person name="Copeland A."/>
            <person name="Lapidus A."/>
            <person name="Glavina del Rio T."/>
            <person name="Dalin E."/>
            <person name="Tice H."/>
            <person name="Bruce D."/>
            <person name="Goodwin L."/>
            <person name="Pitluck S."/>
            <person name="Peters L."/>
            <person name="Mikhailova N."/>
            <person name="Lu M."/>
            <person name="Kyrpides N."/>
            <person name="Mavromatis K."/>
            <person name="Ivanova N."/>
            <person name="Markowitz V."/>
            <person name="Cheng J.-F."/>
            <person name="Hugenholtz P."/>
            <person name="Woyke T."/>
            <person name="Wu D."/>
            <person name="Wirth R."/>
            <person name="Brambilla E.-M."/>
            <person name="Klenk H.-P."/>
            <person name="Eisen J.A."/>
        </authorList>
    </citation>
    <scope>NUCLEOTIDE SEQUENCE [LARGE SCALE GENOMIC DNA]</scope>
    <source>
        <strain evidence="2 3">DSM 2279</strain>
    </source>
</reference>